<dbReference type="EMBL" id="NIRS01000002">
    <property type="protein sequence ID" value="PPK39078.1"/>
    <property type="molecule type" value="Genomic_DNA"/>
</dbReference>
<organism evidence="6 7">
    <name type="scientific">Pseudomonas laurylsulfatiphila</name>
    <dbReference type="NCBI Taxonomy" id="2011015"/>
    <lineage>
        <taxon>Bacteria</taxon>
        <taxon>Pseudomonadati</taxon>
        <taxon>Pseudomonadota</taxon>
        <taxon>Gammaproteobacteria</taxon>
        <taxon>Pseudomonadales</taxon>
        <taxon>Pseudomonadaceae</taxon>
        <taxon>Pseudomonas</taxon>
    </lineage>
</organism>
<proteinExistence type="inferred from homology"/>
<comment type="caution">
    <text evidence="6">The sequence shown here is derived from an EMBL/GenBank/DDBJ whole genome shotgun (WGS) entry which is preliminary data.</text>
</comment>
<reference evidence="7" key="1">
    <citation type="submission" date="2017-06" db="EMBL/GenBank/DDBJ databases">
        <authorList>
            <person name="Furmanczyk E.M."/>
        </authorList>
    </citation>
    <scope>NUCLEOTIDE SEQUENCE [LARGE SCALE GENOMIC DNA]</scope>
    <source>
        <strain evidence="7">AP3_16</strain>
    </source>
</reference>
<gene>
    <name evidence="6" type="ORF">CD175_06160</name>
</gene>
<evidence type="ECO:0000313" key="6">
    <source>
        <dbReference type="EMBL" id="PPK39078.1"/>
    </source>
</evidence>
<dbReference type="InterPro" id="IPR036388">
    <property type="entry name" value="WH-like_DNA-bd_sf"/>
</dbReference>
<name>A0A2S6FNQ9_9PSED</name>
<keyword evidence="7" id="KW-1185">Reference proteome</keyword>
<evidence type="ECO:0000256" key="3">
    <source>
        <dbReference type="ARBA" id="ARBA00023125"/>
    </source>
</evidence>
<feature type="domain" description="HTH lysR-type" evidence="5">
    <location>
        <begin position="2"/>
        <end position="59"/>
    </location>
</feature>
<dbReference type="Gene3D" id="3.40.190.290">
    <property type="match status" value="1"/>
</dbReference>
<keyword evidence="3" id="KW-0238">DNA-binding</keyword>
<dbReference type="GO" id="GO:0003700">
    <property type="term" value="F:DNA-binding transcription factor activity"/>
    <property type="evidence" value="ECO:0007669"/>
    <property type="project" value="InterPro"/>
</dbReference>
<sequence>MLDWDDLRYFLAAVEAGSYLGGAKALGVNRTTVGRRVEALEKRIGSPLFKQSASGYHPTEVGVKVLKCAKQLEKHVAQLSTTLVKQQGALEGHVRVAVAAELGSDLLPDIMRFQQTHAEVTVEVSSVRDPAIALTQRKADIALGVLRARPEYLTGLCLGRLSLAVYGAASPPRPRVDPEHSTWVGWSEDMNGCMLASWMTRHLKEDARTGSWVDSWAALKAATQAGQNVALMWQAFAEPEPGLVQLPGFMTGTGQGSDLWLLSLEAIPLDACKKEMFDFLFSSLRHKLCGGPGFTAAPH</sequence>
<dbReference type="CDD" id="cd05466">
    <property type="entry name" value="PBP2_LTTR_substrate"/>
    <property type="match status" value="1"/>
</dbReference>
<evidence type="ECO:0000256" key="4">
    <source>
        <dbReference type="ARBA" id="ARBA00023163"/>
    </source>
</evidence>
<comment type="similarity">
    <text evidence="1">Belongs to the LysR transcriptional regulatory family.</text>
</comment>
<protein>
    <recommendedName>
        <fullName evidence="5">HTH lysR-type domain-containing protein</fullName>
    </recommendedName>
</protein>
<dbReference type="SUPFAM" id="SSF53850">
    <property type="entry name" value="Periplasmic binding protein-like II"/>
    <property type="match status" value="1"/>
</dbReference>
<dbReference type="RefSeq" id="WP_104448158.1">
    <property type="nucleotide sequence ID" value="NZ_JBLZZR010000255.1"/>
</dbReference>
<dbReference type="Gene3D" id="1.10.10.10">
    <property type="entry name" value="Winged helix-like DNA-binding domain superfamily/Winged helix DNA-binding domain"/>
    <property type="match status" value="1"/>
</dbReference>
<evidence type="ECO:0000256" key="1">
    <source>
        <dbReference type="ARBA" id="ARBA00009437"/>
    </source>
</evidence>
<dbReference type="GO" id="GO:0043565">
    <property type="term" value="F:sequence-specific DNA binding"/>
    <property type="evidence" value="ECO:0007669"/>
    <property type="project" value="TreeGrafter"/>
</dbReference>
<keyword evidence="2" id="KW-0805">Transcription regulation</keyword>
<dbReference type="PANTHER" id="PTHR30537:SF3">
    <property type="entry name" value="TRANSCRIPTIONAL REGULATORY PROTEIN"/>
    <property type="match status" value="1"/>
</dbReference>
<dbReference type="InterPro" id="IPR005119">
    <property type="entry name" value="LysR_subst-bd"/>
</dbReference>
<dbReference type="GO" id="GO:0006351">
    <property type="term" value="P:DNA-templated transcription"/>
    <property type="evidence" value="ECO:0007669"/>
    <property type="project" value="TreeGrafter"/>
</dbReference>
<evidence type="ECO:0000256" key="2">
    <source>
        <dbReference type="ARBA" id="ARBA00023015"/>
    </source>
</evidence>
<dbReference type="InterPro" id="IPR036390">
    <property type="entry name" value="WH_DNA-bd_sf"/>
</dbReference>
<dbReference type="PROSITE" id="PS50931">
    <property type="entry name" value="HTH_LYSR"/>
    <property type="match status" value="1"/>
</dbReference>
<dbReference type="AlphaFoldDB" id="A0A2S6FNQ9"/>
<dbReference type="InterPro" id="IPR000847">
    <property type="entry name" value="LysR_HTH_N"/>
</dbReference>
<dbReference type="InterPro" id="IPR058163">
    <property type="entry name" value="LysR-type_TF_proteobact-type"/>
</dbReference>
<dbReference type="Pfam" id="PF03466">
    <property type="entry name" value="LysR_substrate"/>
    <property type="match status" value="1"/>
</dbReference>
<dbReference type="Proteomes" id="UP000238541">
    <property type="component" value="Unassembled WGS sequence"/>
</dbReference>
<accession>A0A2S6FNQ9</accession>
<keyword evidence="4" id="KW-0804">Transcription</keyword>
<dbReference type="Pfam" id="PF00126">
    <property type="entry name" value="HTH_1"/>
    <property type="match status" value="1"/>
</dbReference>
<dbReference type="PANTHER" id="PTHR30537">
    <property type="entry name" value="HTH-TYPE TRANSCRIPTIONAL REGULATOR"/>
    <property type="match status" value="1"/>
</dbReference>
<evidence type="ECO:0000259" key="5">
    <source>
        <dbReference type="PROSITE" id="PS50931"/>
    </source>
</evidence>
<evidence type="ECO:0000313" key="7">
    <source>
        <dbReference type="Proteomes" id="UP000238541"/>
    </source>
</evidence>
<dbReference type="SUPFAM" id="SSF46785">
    <property type="entry name" value="Winged helix' DNA-binding domain"/>
    <property type="match status" value="1"/>
</dbReference>